<dbReference type="InterPro" id="IPR011931">
    <property type="entry name" value="Recomb_XerC"/>
</dbReference>
<dbReference type="PROSITE" id="PS51898">
    <property type="entry name" value="TYR_RECOMBINASE"/>
    <property type="match status" value="1"/>
</dbReference>
<sequence length="309" mass="36239">MAIQYEKLYHDYLHSERQYSPLTIQAYLADIEEFRHFLEENGGFKGYPAVQALDVRVYLGQLYEEELARTTISRKVSSLRMFYQFLLNQKYVQDNPFSQIALRKHQNHLPEFFYEEEMDQLFQSAYQQDKHPLWQRDAALLEFLYATGARVTEIVELELSQLDFSQRLVLIHGKGNKDRFVPFGHYAQRALQDYIQNLRPKLLTAADPDEQRVFLNNRGKPLTSAGISYILNQLMKRTSLTGKIHPHMLRHTFATQLLNRGADMRTVQELLGHANLSTTQIYTHVSRATLQKNYQDFFPRAKSEKDNLS</sequence>
<keyword evidence="5 10" id="KW-0159">Chromosome partition</keyword>
<comment type="subunit">
    <text evidence="10">Forms a cyclic heterotetrameric complex composed of two molecules of XerC and two molecules of XerD.</text>
</comment>
<feature type="active site" evidence="10">
    <location>
        <position position="273"/>
    </location>
</feature>
<reference evidence="14 15" key="1">
    <citation type="submission" date="2024-01" db="EMBL/GenBank/DDBJ databases">
        <authorList>
            <person name="Botero Cardona J."/>
        </authorList>
    </citation>
    <scope>NUCLEOTIDE SEQUENCE [LARGE SCALE GENOMIC DNA]</scope>
    <source>
        <strain evidence="14 15">LMG 33000</strain>
    </source>
</reference>
<feature type="domain" description="Tyr recombinase" evidence="12">
    <location>
        <begin position="108"/>
        <end position="295"/>
    </location>
</feature>
<dbReference type="PANTHER" id="PTHR30349">
    <property type="entry name" value="PHAGE INTEGRASE-RELATED"/>
    <property type="match status" value="1"/>
</dbReference>
<evidence type="ECO:0000256" key="6">
    <source>
        <dbReference type="ARBA" id="ARBA00022908"/>
    </source>
</evidence>
<evidence type="ECO:0000256" key="10">
    <source>
        <dbReference type="HAMAP-Rule" id="MF_01808"/>
    </source>
</evidence>
<feature type="active site" evidence="10">
    <location>
        <position position="247"/>
    </location>
</feature>
<dbReference type="NCBIfam" id="NF001399">
    <property type="entry name" value="PRK00283.1"/>
    <property type="match status" value="1"/>
</dbReference>
<evidence type="ECO:0000256" key="3">
    <source>
        <dbReference type="ARBA" id="ARBA00022490"/>
    </source>
</evidence>
<comment type="similarity">
    <text evidence="2 10">Belongs to the 'phage' integrase family. XerC subfamily.</text>
</comment>
<accession>A0ABP0ENF4</accession>
<dbReference type="SUPFAM" id="SSF56349">
    <property type="entry name" value="DNA breaking-rejoining enzymes"/>
    <property type="match status" value="1"/>
</dbReference>
<keyword evidence="8 10" id="KW-0233">DNA recombination</keyword>
<evidence type="ECO:0000259" key="13">
    <source>
        <dbReference type="PROSITE" id="PS51900"/>
    </source>
</evidence>
<feature type="active site" evidence="10">
    <location>
        <position position="174"/>
    </location>
</feature>
<dbReference type="InterPro" id="IPR011010">
    <property type="entry name" value="DNA_brk_join_enz"/>
</dbReference>
<dbReference type="EMBL" id="CAWVOH010000001">
    <property type="protein sequence ID" value="CAK8053817.1"/>
    <property type="molecule type" value="Genomic_DNA"/>
</dbReference>
<dbReference type="PANTHER" id="PTHR30349:SF77">
    <property type="entry name" value="TYROSINE RECOMBINASE XERC"/>
    <property type="match status" value="1"/>
</dbReference>
<protein>
    <recommendedName>
        <fullName evidence="10 11">Tyrosine recombinase XerC</fullName>
    </recommendedName>
</protein>
<organism evidence="14 15">
    <name type="scientific">Eupransor demetentiae</name>
    <dbReference type="NCBI Taxonomy" id="3109584"/>
    <lineage>
        <taxon>Bacteria</taxon>
        <taxon>Bacillati</taxon>
        <taxon>Bacillota</taxon>
        <taxon>Bacilli</taxon>
        <taxon>Lactobacillales</taxon>
        <taxon>Lactobacillaceae</taxon>
        <taxon>Eupransor</taxon>
    </lineage>
</organism>
<dbReference type="CDD" id="cd00798">
    <property type="entry name" value="INT_XerDC_C"/>
    <property type="match status" value="1"/>
</dbReference>
<dbReference type="PROSITE" id="PS51900">
    <property type="entry name" value="CB"/>
    <property type="match status" value="1"/>
</dbReference>
<comment type="caution">
    <text evidence="14">The sequence shown here is derived from an EMBL/GenBank/DDBJ whole genome shotgun (WGS) entry which is preliminary data.</text>
</comment>
<dbReference type="InterPro" id="IPR010998">
    <property type="entry name" value="Integrase_recombinase_N"/>
</dbReference>
<feature type="active site" evidence="10">
    <location>
        <position position="250"/>
    </location>
</feature>
<name>A0ABP0ENF4_9LACO</name>
<evidence type="ECO:0000256" key="2">
    <source>
        <dbReference type="ARBA" id="ARBA00006657"/>
    </source>
</evidence>
<dbReference type="InterPro" id="IPR002104">
    <property type="entry name" value="Integrase_catalytic"/>
</dbReference>
<evidence type="ECO:0000256" key="5">
    <source>
        <dbReference type="ARBA" id="ARBA00022829"/>
    </source>
</evidence>
<feature type="domain" description="Core-binding (CB)" evidence="13">
    <location>
        <begin position="1"/>
        <end position="87"/>
    </location>
</feature>
<evidence type="ECO:0000256" key="11">
    <source>
        <dbReference type="NCBIfam" id="TIGR02224"/>
    </source>
</evidence>
<keyword evidence="3 10" id="KW-0963">Cytoplasm</keyword>
<proteinExistence type="inferred from homology"/>
<evidence type="ECO:0000256" key="1">
    <source>
        <dbReference type="ARBA" id="ARBA00004496"/>
    </source>
</evidence>
<dbReference type="RefSeq" id="WP_349641367.1">
    <property type="nucleotide sequence ID" value="NZ_CAWVOH010000001.1"/>
</dbReference>
<dbReference type="Proteomes" id="UP001314241">
    <property type="component" value="Unassembled WGS sequence"/>
</dbReference>
<dbReference type="InterPro" id="IPR004107">
    <property type="entry name" value="Integrase_SAM-like_N"/>
</dbReference>
<dbReference type="Gene3D" id="1.10.443.10">
    <property type="entry name" value="Intergrase catalytic core"/>
    <property type="match status" value="1"/>
</dbReference>
<dbReference type="InterPro" id="IPR044068">
    <property type="entry name" value="CB"/>
</dbReference>
<dbReference type="HAMAP" id="MF_01808">
    <property type="entry name" value="Recomb_XerC_XerD"/>
    <property type="match status" value="1"/>
</dbReference>
<comment type="function">
    <text evidence="10">Site-specific tyrosine recombinase, which acts by catalyzing the cutting and rejoining of the recombining DNA molecules. The XerC-XerD complex is essential to convert dimers of the bacterial chromosome into monomers to permit their segregation at cell division. It also contributes to the segregational stability of plasmids.</text>
</comment>
<dbReference type="Pfam" id="PF02899">
    <property type="entry name" value="Phage_int_SAM_1"/>
    <property type="match status" value="1"/>
</dbReference>
<dbReference type="Pfam" id="PF00589">
    <property type="entry name" value="Phage_integrase"/>
    <property type="match status" value="1"/>
</dbReference>
<dbReference type="Gene3D" id="1.10.150.130">
    <property type="match status" value="1"/>
</dbReference>
<evidence type="ECO:0000256" key="4">
    <source>
        <dbReference type="ARBA" id="ARBA00022618"/>
    </source>
</evidence>
<evidence type="ECO:0000259" key="12">
    <source>
        <dbReference type="PROSITE" id="PS51898"/>
    </source>
</evidence>
<keyword evidence="7 10" id="KW-0238">DNA-binding</keyword>
<feature type="active site" description="O-(3'-phospho-DNA)-tyrosine intermediate" evidence="10">
    <location>
        <position position="282"/>
    </location>
</feature>
<evidence type="ECO:0000256" key="9">
    <source>
        <dbReference type="ARBA" id="ARBA00023306"/>
    </source>
</evidence>
<evidence type="ECO:0000256" key="7">
    <source>
        <dbReference type="ARBA" id="ARBA00023125"/>
    </source>
</evidence>
<gene>
    <name evidence="10" type="primary">xerC</name>
    <name evidence="14" type="ORF">R54876_GBNLAHCA_00376</name>
</gene>
<dbReference type="InterPro" id="IPR023009">
    <property type="entry name" value="Tyrosine_recombinase_XerC/XerD"/>
</dbReference>
<keyword evidence="6 10" id="KW-0229">DNA integration</keyword>
<evidence type="ECO:0000313" key="15">
    <source>
        <dbReference type="Proteomes" id="UP001314241"/>
    </source>
</evidence>
<feature type="active site" evidence="10">
    <location>
        <position position="150"/>
    </location>
</feature>
<dbReference type="NCBIfam" id="TIGR02224">
    <property type="entry name" value="recomb_XerC"/>
    <property type="match status" value="1"/>
</dbReference>
<dbReference type="InterPro" id="IPR013762">
    <property type="entry name" value="Integrase-like_cat_sf"/>
</dbReference>
<keyword evidence="15" id="KW-1185">Reference proteome</keyword>
<evidence type="ECO:0000313" key="14">
    <source>
        <dbReference type="EMBL" id="CAK8053817.1"/>
    </source>
</evidence>
<keyword evidence="9 10" id="KW-0131">Cell cycle</keyword>
<dbReference type="InterPro" id="IPR050090">
    <property type="entry name" value="Tyrosine_recombinase_XerCD"/>
</dbReference>
<comment type="subcellular location">
    <subcellularLocation>
        <location evidence="1 10">Cytoplasm</location>
    </subcellularLocation>
</comment>
<keyword evidence="4 10" id="KW-0132">Cell division</keyword>
<evidence type="ECO:0000256" key="8">
    <source>
        <dbReference type="ARBA" id="ARBA00023172"/>
    </source>
</evidence>